<dbReference type="EMBL" id="LAZR01001398">
    <property type="protein sequence ID" value="KKN45289.1"/>
    <property type="molecule type" value="Genomic_DNA"/>
</dbReference>
<organism evidence="1">
    <name type="scientific">marine sediment metagenome</name>
    <dbReference type="NCBI Taxonomy" id="412755"/>
    <lineage>
        <taxon>unclassified sequences</taxon>
        <taxon>metagenomes</taxon>
        <taxon>ecological metagenomes</taxon>
    </lineage>
</organism>
<reference evidence="1" key="1">
    <citation type="journal article" date="2015" name="Nature">
        <title>Complex archaea that bridge the gap between prokaryotes and eukaryotes.</title>
        <authorList>
            <person name="Spang A."/>
            <person name="Saw J.H."/>
            <person name="Jorgensen S.L."/>
            <person name="Zaremba-Niedzwiedzka K."/>
            <person name="Martijn J."/>
            <person name="Lind A.E."/>
            <person name="van Eijk R."/>
            <person name="Schleper C."/>
            <person name="Guy L."/>
            <person name="Ettema T.J."/>
        </authorList>
    </citation>
    <scope>NUCLEOTIDE SEQUENCE</scope>
</reference>
<sequence length="71" mass="7830">MDNITDTGLRFKGHPVLLGPSPISGGKADKMTLTRLDRFLRKHFPFLLDFGEQRETLVNGATSLKSKEGGD</sequence>
<dbReference type="AlphaFoldDB" id="A0A0F9QS81"/>
<evidence type="ECO:0000313" key="1">
    <source>
        <dbReference type="EMBL" id="KKN45289.1"/>
    </source>
</evidence>
<proteinExistence type="predicted"/>
<comment type="caution">
    <text evidence="1">The sequence shown here is derived from an EMBL/GenBank/DDBJ whole genome shotgun (WGS) entry which is preliminary data.</text>
</comment>
<accession>A0A0F9QS81</accession>
<gene>
    <name evidence="1" type="ORF">LCGC14_0684420</name>
</gene>
<name>A0A0F9QS81_9ZZZZ</name>
<protein>
    <submittedName>
        <fullName evidence="1">Uncharacterized protein</fullName>
    </submittedName>
</protein>